<accession>A0A0A9BH07</accession>
<organism evidence="1">
    <name type="scientific">Arundo donax</name>
    <name type="common">Giant reed</name>
    <name type="synonym">Donax arundinaceus</name>
    <dbReference type="NCBI Taxonomy" id="35708"/>
    <lineage>
        <taxon>Eukaryota</taxon>
        <taxon>Viridiplantae</taxon>
        <taxon>Streptophyta</taxon>
        <taxon>Embryophyta</taxon>
        <taxon>Tracheophyta</taxon>
        <taxon>Spermatophyta</taxon>
        <taxon>Magnoliopsida</taxon>
        <taxon>Liliopsida</taxon>
        <taxon>Poales</taxon>
        <taxon>Poaceae</taxon>
        <taxon>PACMAD clade</taxon>
        <taxon>Arundinoideae</taxon>
        <taxon>Arundineae</taxon>
        <taxon>Arundo</taxon>
    </lineage>
</organism>
<sequence length="59" mass="6371">MGNGEGEMGIKEVPCLVTLLLQASGVMSKELGCDHFSIFLLRGCSPGGSIERIWWILCS</sequence>
<proteinExistence type="predicted"/>
<reference evidence="1" key="2">
    <citation type="journal article" date="2015" name="Data Brief">
        <title>Shoot transcriptome of the giant reed, Arundo donax.</title>
        <authorList>
            <person name="Barrero R.A."/>
            <person name="Guerrero F.D."/>
            <person name="Moolhuijzen P."/>
            <person name="Goolsby J.A."/>
            <person name="Tidwell J."/>
            <person name="Bellgard S.E."/>
            <person name="Bellgard M.I."/>
        </authorList>
    </citation>
    <scope>NUCLEOTIDE SEQUENCE</scope>
    <source>
        <tissue evidence="1">Shoot tissue taken approximately 20 cm above the soil surface</tissue>
    </source>
</reference>
<dbReference type="AlphaFoldDB" id="A0A0A9BH07"/>
<evidence type="ECO:0000313" key="1">
    <source>
        <dbReference type="EMBL" id="JAD58567.1"/>
    </source>
</evidence>
<reference evidence="1" key="1">
    <citation type="submission" date="2014-09" db="EMBL/GenBank/DDBJ databases">
        <authorList>
            <person name="Magalhaes I.L.F."/>
            <person name="Oliveira U."/>
            <person name="Santos F.R."/>
            <person name="Vidigal T.H.D.A."/>
            <person name="Brescovit A.D."/>
            <person name="Santos A.J."/>
        </authorList>
    </citation>
    <scope>NUCLEOTIDE SEQUENCE</scope>
    <source>
        <tissue evidence="1">Shoot tissue taken approximately 20 cm above the soil surface</tissue>
    </source>
</reference>
<name>A0A0A9BH07_ARUDO</name>
<protein>
    <submittedName>
        <fullName evidence="1">Uncharacterized protein</fullName>
    </submittedName>
</protein>
<dbReference type="EMBL" id="GBRH01239328">
    <property type="protein sequence ID" value="JAD58567.1"/>
    <property type="molecule type" value="Transcribed_RNA"/>
</dbReference>